<proteinExistence type="inferred from homology"/>
<dbReference type="RefSeq" id="WP_184131699.1">
    <property type="nucleotide sequence ID" value="NZ_JACHFL010000005.1"/>
</dbReference>
<gene>
    <name evidence="5" type="ORF">HNQ08_002297</name>
</gene>
<protein>
    <submittedName>
        <fullName evidence="5">8-oxo-dGTP diphosphatase</fullName>
        <ecNumber evidence="5">3.6.1.55</ecNumber>
    </submittedName>
</protein>
<dbReference type="PANTHER" id="PTHR43046:SF16">
    <property type="entry name" value="ADP-RIBOSE PYROPHOSPHATASE YJHB-RELATED"/>
    <property type="match status" value="1"/>
</dbReference>
<organism evidence="5 6">
    <name type="scientific">Deinococcus humi</name>
    <dbReference type="NCBI Taxonomy" id="662880"/>
    <lineage>
        <taxon>Bacteria</taxon>
        <taxon>Thermotogati</taxon>
        <taxon>Deinococcota</taxon>
        <taxon>Deinococci</taxon>
        <taxon>Deinococcales</taxon>
        <taxon>Deinococcaceae</taxon>
        <taxon>Deinococcus</taxon>
    </lineage>
</organism>
<dbReference type="Proteomes" id="UP000552709">
    <property type="component" value="Unassembled WGS sequence"/>
</dbReference>
<evidence type="ECO:0000313" key="6">
    <source>
        <dbReference type="Proteomes" id="UP000552709"/>
    </source>
</evidence>
<dbReference type="EC" id="3.6.1.55" evidence="5"/>
<dbReference type="PRINTS" id="PR00502">
    <property type="entry name" value="NUDIXFAMILY"/>
</dbReference>
<dbReference type="InterPro" id="IPR015797">
    <property type="entry name" value="NUDIX_hydrolase-like_dom_sf"/>
</dbReference>
<dbReference type="InterPro" id="IPR020084">
    <property type="entry name" value="NUDIX_hydrolase_CS"/>
</dbReference>
<evidence type="ECO:0000256" key="2">
    <source>
        <dbReference type="ARBA" id="ARBA00022801"/>
    </source>
</evidence>
<keyword evidence="2 3" id="KW-0378">Hydrolase</keyword>
<dbReference type="Pfam" id="PF00293">
    <property type="entry name" value="NUDIX"/>
    <property type="match status" value="1"/>
</dbReference>
<comment type="similarity">
    <text evidence="3">Belongs to the Nudix hydrolase family.</text>
</comment>
<feature type="domain" description="Nudix hydrolase" evidence="4">
    <location>
        <begin position="4"/>
        <end position="132"/>
    </location>
</feature>
<dbReference type="InterPro" id="IPR000086">
    <property type="entry name" value="NUDIX_hydrolase_dom"/>
</dbReference>
<evidence type="ECO:0000313" key="5">
    <source>
        <dbReference type="EMBL" id="MBB5363199.1"/>
    </source>
</evidence>
<accession>A0A7W8JU40</accession>
<dbReference type="GO" id="GO:0035539">
    <property type="term" value="F:8-oxo-7,8-dihydrodeoxyguanosine triphosphate pyrophosphatase activity"/>
    <property type="evidence" value="ECO:0007669"/>
    <property type="project" value="UniProtKB-EC"/>
</dbReference>
<dbReference type="PROSITE" id="PS00893">
    <property type="entry name" value="NUDIX_BOX"/>
    <property type="match status" value="1"/>
</dbReference>
<keyword evidence="6" id="KW-1185">Reference proteome</keyword>
<reference evidence="5 6" key="1">
    <citation type="submission" date="2020-08" db="EMBL/GenBank/DDBJ databases">
        <title>Genomic Encyclopedia of Type Strains, Phase IV (KMG-IV): sequencing the most valuable type-strain genomes for metagenomic binning, comparative biology and taxonomic classification.</title>
        <authorList>
            <person name="Goeker M."/>
        </authorList>
    </citation>
    <scope>NUCLEOTIDE SEQUENCE [LARGE SCALE GENOMIC DNA]</scope>
    <source>
        <strain evidence="5 6">DSM 27939</strain>
    </source>
</reference>
<dbReference type="AlphaFoldDB" id="A0A7W8JU40"/>
<dbReference type="InterPro" id="IPR020476">
    <property type="entry name" value="Nudix_hydrolase"/>
</dbReference>
<dbReference type="PROSITE" id="PS51462">
    <property type="entry name" value="NUDIX"/>
    <property type="match status" value="1"/>
</dbReference>
<evidence type="ECO:0000259" key="4">
    <source>
        <dbReference type="PROSITE" id="PS51462"/>
    </source>
</evidence>
<sequence length="152" mass="16597">MTATFYLIVWLVVQDESGRVLLGRRDGTGYMSGLWGLPGGRVERGEALMSAAVREVQEELGLRVEPDSLRPLGVSRFDIDGMQGTDFLFLTHVWAGAPTPLDHTSEVGWFAPNALPGDCLPWLPDVLEAHLTRGAWLTEQLDGVAGVRILSP</sequence>
<dbReference type="Gene3D" id="3.90.79.10">
    <property type="entry name" value="Nucleoside Triphosphate Pyrophosphohydrolase"/>
    <property type="match status" value="1"/>
</dbReference>
<dbReference type="EMBL" id="JACHFL010000005">
    <property type="protein sequence ID" value="MBB5363199.1"/>
    <property type="molecule type" value="Genomic_DNA"/>
</dbReference>
<comment type="cofactor">
    <cofactor evidence="1">
        <name>Mg(2+)</name>
        <dbReference type="ChEBI" id="CHEBI:18420"/>
    </cofactor>
</comment>
<dbReference type="SUPFAM" id="SSF55811">
    <property type="entry name" value="Nudix"/>
    <property type="match status" value="1"/>
</dbReference>
<evidence type="ECO:0000256" key="3">
    <source>
        <dbReference type="RuleBase" id="RU003476"/>
    </source>
</evidence>
<evidence type="ECO:0000256" key="1">
    <source>
        <dbReference type="ARBA" id="ARBA00001946"/>
    </source>
</evidence>
<comment type="caution">
    <text evidence="5">The sequence shown here is derived from an EMBL/GenBank/DDBJ whole genome shotgun (WGS) entry which is preliminary data.</text>
</comment>
<name>A0A7W8JU40_9DEIO</name>
<dbReference type="PANTHER" id="PTHR43046">
    <property type="entry name" value="GDP-MANNOSE MANNOSYL HYDROLASE"/>
    <property type="match status" value="1"/>
</dbReference>